<evidence type="ECO:0000313" key="4">
    <source>
        <dbReference type="Proteomes" id="UP000095743"/>
    </source>
</evidence>
<keyword evidence="4" id="KW-1185">Reference proteome</keyword>
<dbReference type="STRING" id="1424294.Gferi_00390"/>
<dbReference type="InterPro" id="IPR001119">
    <property type="entry name" value="SLH_dom"/>
</dbReference>
<accession>A0A1D8GBC1</accession>
<dbReference type="Proteomes" id="UP000095743">
    <property type="component" value="Chromosome"/>
</dbReference>
<keyword evidence="1" id="KW-0677">Repeat</keyword>
<protein>
    <recommendedName>
        <fullName evidence="2">SLH domain-containing protein</fullName>
    </recommendedName>
</protein>
<gene>
    <name evidence="3" type="ORF">Gferi_00390</name>
</gene>
<evidence type="ECO:0000256" key="1">
    <source>
        <dbReference type="ARBA" id="ARBA00022737"/>
    </source>
</evidence>
<organism evidence="3 4">
    <name type="scientific">Geosporobacter ferrireducens</name>
    <dbReference type="NCBI Taxonomy" id="1424294"/>
    <lineage>
        <taxon>Bacteria</taxon>
        <taxon>Bacillati</taxon>
        <taxon>Bacillota</taxon>
        <taxon>Clostridia</taxon>
        <taxon>Peptostreptococcales</taxon>
        <taxon>Thermotaleaceae</taxon>
        <taxon>Geosporobacter</taxon>
    </lineage>
</organism>
<dbReference type="RefSeq" id="WP_069973727.1">
    <property type="nucleotide sequence ID" value="NZ_CP017269.1"/>
</dbReference>
<reference evidence="3 4" key="1">
    <citation type="submission" date="2016-09" db="EMBL/GenBank/DDBJ databases">
        <title>Genomic analysis reveals versatility of anaerobic energy metabolism of Geosporobacter ferrireducens IRF9 of phylum Firmicutes.</title>
        <authorList>
            <person name="Kim S.-J."/>
        </authorList>
    </citation>
    <scope>NUCLEOTIDE SEQUENCE [LARGE SCALE GENOMIC DNA]</scope>
    <source>
        <strain evidence="3 4">IRF9</strain>
    </source>
</reference>
<dbReference type="Pfam" id="PF00395">
    <property type="entry name" value="SLH"/>
    <property type="match status" value="2"/>
</dbReference>
<evidence type="ECO:0000313" key="3">
    <source>
        <dbReference type="EMBL" id="AOT68173.1"/>
    </source>
</evidence>
<dbReference type="EMBL" id="CP017269">
    <property type="protein sequence ID" value="AOT68173.1"/>
    <property type="molecule type" value="Genomic_DNA"/>
</dbReference>
<name>A0A1D8GBC1_9FIRM</name>
<dbReference type="AlphaFoldDB" id="A0A1D8GBC1"/>
<sequence>MKLTRREKTLVSLLGAVVFLWGYYQFLITPQLLQVDALKQEKQRFETEITKLENAPAVEKQLDDNIFQMNEQIYEITSKYFTNTEQEELILLFNEFFQDDTFKVENITFTPYTKEQLGEIEIDAATVNLSYEGDYSSLMKQLRTFWKFQKKIVVKNINMTSKESSKLTGNLELVFYRMPNSPDLKDDLFRWYIDEDYFKENPFLAVTPQGGLNINYLFIGGDPSKLKNEEYKSFADIKGHWAETEINDFGGKFYVRGDADNNFKPDEAMTRGEFVIMLDRLYQWPMPEEKIDLTKFEDYGTLGSYENSMAKAIFKGYLGGYVAGYKDNTLRPRAPITYGEVEYMMRPVLSKPDFSWNQMGEKIKSEKNIISNGLDNKNAYLTRAEAVYLLYHTK</sequence>
<feature type="domain" description="SLH" evidence="2">
    <location>
        <begin position="229"/>
        <end position="292"/>
    </location>
</feature>
<proteinExistence type="predicted"/>
<dbReference type="PROSITE" id="PS51272">
    <property type="entry name" value="SLH"/>
    <property type="match status" value="1"/>
</dbReference>
<dbReference type="OrthoDB" id="1704601at2"/>
<dbReference type="KEGG" id="gfe:Gferi_00390"/>
<evidence type="ECO:0000259" key="2">
    <source>
        <dbReference type="PROSITE" id="PS51272"/>
    </source>
</evidence>